<keyword evidence="2 8" id="KW-0808">Transferase</keyword>
<dbReference type="Pfam" id="PF01648">
    <property type="entry name" value="ACPS"/>
    <property type="match status" value="1"/>
</dbReference>
<keyword evidence="7 8" id="KW-0275">Fatty acid biosynthesis</keyword>
<dbReference type="Proteomes" id="UP001165648">
    <property type="component" value="Unassembled WGS sequence"/>
</dbReference>
<organism evidence="10 11">
    <name type="scientific">Bombella saccharophila</name>
    <dbReference type="NCBI Taxonomy" id="2967338"/>
    <lineage>
        <taxon>Bacteria</taxon>
        <taxon>Pseudomonadati</taxon>
        <taxon>Pseudomonadota</taxon>
        <taxon>Alphaproteobacteria</taxon>
        <taxon>Acetobacterales</taxon>
        <taxon>Acetobacteraceae</taxon>
        <taxon>Bombella</taxon>
    </lineage>
</organism>
<keyword evidence="4 8" id="KW-0276">Fatty acid metabolism</keyword>
<evidence type="ECO:0000256" key="7">
    <source>
        <dbReference type="ARBA" id="ARBA00023160"/>
    </source>
</evidence>
<evidence type="ECO:0000256" key="6">
    <source>
        <dbReference type="ARBA" id="ARBA00023098"/>
    </source>
</evidence>
<dbReference type="InterPro" id="IPR004568">
    <property type="entry name" value="Ppantetheine-prot_Trfase_dom"/>
</dbReference>
<comment type="cofactor">
    <cofactor evidence="8">
        <name>Mg(2+)</name>
        <dbReference type="ChEBI" id="CHEBI:18420"/>
    </cofactor>
</comment>
<evidence type="ECO:0000313" key="10">
    <source>
        <dbReference type="EMBL" id="MCX5613881.1"/>
    </source>
</evidence>
<evidence type="ECO:0000256" key="3">
    <source>
        <dbReference type="ARBA" id="ARBA00022723"/>
    </source>
</evidence>
<comment type="catalytic activity">
    <reaction evidence="8">
        <text>apo-[ACP] + CoA = holo-[ACP] + adenosine 3',5'-bisphosphate + H(+)</text>
        <dbReference type="Rhea" id="RHEA:12068"/>
        <dbReference type="Rhea" id="RHEA-COMP:9685"/>
        <dbReference type="Rhea" id="RHEA-COMP:9690"/>
        <dbReference type="ChEBI" id="CHEBI:15378"/>
        <dbReference type="ChEBI" id="CHEBI:29999"/>
        <dbReference type="ChEBI" id="CHEBI:57287"/>
        <dbReference type="ChEBI" id="CHEBI:58343"/>
        <dbReference type="ChEBI" id="CHEBI:64479"/>
        <dbReference type="EC" id="2.7.8.7"/>
    </reaction>
</comment>
<evidence type="ECO:0000256" key="8">
    <source>
        <dbReference type="HAMAP-Rule" id="MF_00101"/>
    </source>
</evidence>
<name>A0ABT3W4B0_9PROT</name>
<accession>A0ABT3W4B0</accession>
<dbReference type="HAMAP" id="MF_00101">
    <property type="entry name" value="AcpS"/>
    <property type="match status" value="1"/>
</dbReference>
<feature type="domain" description="4'-phosphopantetheinyl transferase" evidence="9">
    <location>
        <begin position="4"/>
        <end position="99"/>
    </location>
</feature>
<keyword evidence="3 8" id="KW-0479">Metal-binding</keyword>
<comment type="similarity">
    <text evidence="8">Belongs to the P-Pant transferase superfamily. AcpS family.</text>
</comment>
<keyword evidence="11" id="KW-1185">Reference proteome</keyword>
<evidence type="ECO:0000256" key="1">
    <source>
        <dbReference type="ARBA" id="ARBA00022516"/>
    </source>
</evidence>
<dbReference type="InterPro" id="IPR008278">
    <property type="entry name" value="4-PPantetheinyl_Trfase_dom"/>
</dbReference>
<reference evidence="10 11" key="1">
    <citation type="submission" date="2022-07" db="EMBL/GenBank/DDBJ databases">
        <title>Bombella genomes.</title>
        <authorList>
            <person name="Harer L."/>
            <person name="Styblova S."/>
            <person name="Ehrmann M."/>
        </authorList>
    </citation>
    <scope>NUCLEOTIDE SEQUENCE [LARGE SCALE GENOMIC DNA]</scope>
    <source>
        <strain evidence="10 11">TMW 2.2558</strain>
    </source>
</reference>
<keyword evidence="6 8" id="KW-0443">Lipid metabolism</keyword>
<keyword evidence="1 8" id="KW-0444">Lipid biosynthesis</keyword>
<dbReference type="RefSeq" id="WP_266106217.1">
    <property type="nucleotide sequence ID" value="NZ_JANIDW010000001.1"/>
</dbReference>
<dbReference type="EC" id="2.7.8.7" evidence="8"/>
<evidence type="ECO:0000256" key="4">
    <source>
        <dbReference type="ARBA" id="ARBA00022832"/>
    </source>
</evidence>
<dbReference type="InterPro" id="IPR037143">
    <property type="entry name" value="4-PPantetheinyl_Trfase_dom_sf"/>
</dbReference>
<feature type="binding site" evidence="8">
    <location>
        <position position="59"/>
    </location>
    <ligand>
        <name>Mg(2+)</name>
        <dbReference type="ChEBI" id="CHEBI:18420"/>
    </ligand>
</feature>
<dbReference type="InterPro" id="IPR002582">
    <property type="entry name" value="ACPS"/>
</dbReference>
<dbReference type="NCBIfam" id="TIGR00516">
    <property type="entry name" value="acpS"/>
    <property type="match status" value="1"/>
</dbReference>
<evidence type="ECO:0000256" key="2">
    <source>
        <dbReference type="ARBA" id="ARBA00022679"/>
    </source>
</evidence>
<protein>
    <recommendedName>
        <fullName evidence="8">Holo-[acyl-carrier-protein] synthase</fullName>
        <shortName evidence="8">Holo-ACP synthase</shortName>
        <ecNumber evidence="8">2.7.8.7</ecNumber>
    </recommendedName>
    <alternativeName>
        <fullName evidence="8">4'-phosphopantetheinyl transferase AcpS</fullName>
    </alternativeName>
</protein>
<sequence>MILGIGVDVCAIARIEGALARHGEAFLQRVFTPAEQSYIRSLAPTAQAGACAKRWAAKEACAKALGTGFAEGVQMQDIAVERNAKGAPLMSLSGKAAALLQKRTPAGHYAEILVSMSDDAPLAMAQVLIQLVPLSYVEKSAAR</sequence>
<evidence type="ECO:0000256" key="5">
    <source>
        <dbReference type="ARBA" id="ARBA00022842"/>
    </source>
</evidence>
<comment type="caution">
    <text evidence="10">The sequence shown here is derived from an EMBL/GenBank/DDBJ whole genome shotgun (WGS) entry which is preliminary data.</text>
</comment>
<gene>
    <name evidence="8 10" type="primary">acpS</name>
    <name evidence="10" type="ORF">NQF64_01265</name>
</gene>
<keyword evidence="5 8" id="KW-0460">Magnesium</keyword>
<feature type="binding site" evidence="8">
    <location>
        <position position="8"/>
    </location>
    <ligand>
        <name>Mg(2+)</name>
        <dbReference type="ChEBI" id="CHEBI:18420"/>
    </ligand>
</feature>
<comment type="subcellular location">
    <subcellularLocation>
        <location evidence="8">Cytoplasm</location>
    </subcellularLocation>
</comment>
<dbReference type="NCBIfam" id="TIGR00556">
    <property type="entry name" value="pantethn_trn"/>
    <property type="match status" value="1"/>
</dbReference>
<evidence type="ECO:0000313" key="11">
    <source>
        <dbReference type="Proteomes" id="UP001165648"/>
    </source>
</evidence>
<comment type="function">
    <text evidence="8">Transfers the 4'-phosphopantetheine moiety from coenzyme A to a Ser of acyl-carrier-protein.</text>
</comment>
<dbReference type="SUPFAM" id="SSF56214">
    <property type="entry name" value="4'-phosphopantetheinyl transferase"/>
    <property type="match status" value="1"/>
</dbReference>
<dbReference type="GO" id="GO:0008897">
    <property type="term" value="F:holo-[acyl-carrier-protein] synthase activity"/>
    <property type="evidence" value="ECO:0007669"/>
    <property type="project" value="UniProtKB-EC"/>
</dbReference>
<keyword evidence="8" id="KW-0963">Cytoplasm</keyword>
<evidence type="ECO:0000259" key="9">
    <source>
        <dbReference type="Pfam" id="PF01648"/>
    </source>
</evidence>
<dbReference type="EMBL" id="JANIDW010000001">
    <property type="protein sequence ID" value="MCX5613881.1"/>
    <property type="molecule type" value="Genomic_DNA"/>
</dbReference>
<proteinExistence type="inferred from homology"/>
<dbReference type="Gene3D" id="3.90.470.20">
    <property type="entry name" value="4'-phosphopantetheinyl transferase domain"/>
    <property type="match status" value="1"/>
</dbReference>